<dbReference type="EMBL" id="BAAATE010000006">
    <property type="protein sequence ID" value="GAA2657562.1"/>
    <property type="molecule type" value="Genomic_DNA"/>
</dbReference>
<dbReference type="Proteomes" id="UP001501666">
    <property type="component" value="Unassembled WGS sequence"/>
</dbReference>
<name>A0ABN3RPQ3_9ACTN</name>
<evidence type="ECO:0000313" key="1">
    <source>
        <dbReference type="EMBL" id="GAA2657562.1"/>
    </source>
</evidence>
<comment type="caution">
    <text evidence="1">The sequence shown here is derived from an EMBL/GenBank/DDBJ whole genome shotgun (WGS) entry which is preliminary data.</text>
</comment>
<sequence length="99" mass="10493">MTTATLPDISVCLDVNTVPFNRPAKAERLKSGDVVVIPGEPAEPGEEADSFPAVVRAVTAGAPGRYTVHVHYLEDAFDYYGHPMTDADTIYVISAATAA</sequence>
<organism evidence="1 2">
    <name type="scientific">Nonomuraea recticatena</name>
    <dbReference type="NCBI Taxonomy" id="46178"/>
    <lineage>
        <taxon>Bacteria</taxon>
        <taxon>Bacillati</taxon>
        <taxon>Actinomycetota</taxon>
        <taxon>Actinomycetes</taxon>
        <taxon>Streptosporangiales</taxon>
        <taxon>Streptosporangiaceae</taxon>
        <taxon>Nonomuraea</taxon>
    </lineage>
</organism>
<evidence type="ECO:0000313" key="2">
    <source>
        <dbReference type="Proteomes" id="UP001501666"/>
    </source>
</evidence>
<protein>
    <submittedName>
        <fullName evidence="1">Uncharacterized protein</fullName>
    </submittedName>
</protein>
<keyword evidence="2" id="KW-1185">Reference proteome</keyword>
<accession>A0ABN3RPQ3</accession>
<dbReference type="RefSeq" id="WP_346146539.1">
    <property type="nucleotide sequence ID" value="NZ_BAAATE010000006.1"/>
</dbReference>
<proteinExistence type="predicted"/>
<gene>
    <name evidence="1" type="ORF">GCM10010412_028320</name>
</gene>
<reference evidence="1 2" key="1">
    <citation type="journal article" date="2019" name="Int. J. Syst. Evol. Microbiol.">
        <title>The Global Catalogue of Microorganisms (GCM) 10K type strain sequencing project: providing services to taxonomists for standard genome sequencing and annotation.</title>
        <authorList>
            <consortium name="The Broad Institute Genomics Platform"/>
            <consortium name="The Broad Institute Genome Sequencing Center for Infectious Disease"/>
            <person name="Wu L."/>
            <person name="Ma J."/>
        </authorList>
    </citation>
    <scope>NUCLEOTIDE SEQUENCE [LARGE SCALE GENOMIC DNA]</scope>
    <source>
        <strain evidence="1 2">JCM 6835</strain>
    </source>
</reference>